<dbReference type="Gene3D" id="1.20.140.10">
    <property type="entry name" value="Butyryl-CoA Dehydrogenase, subunit A, domain 3"/>
    <property type="match status" value="1"/>
</dbReference>
<dbReference type="InterPro" id="IPR013786">
    <property type="entry name" value="AcylCoA_DH/ox_N"/>
</dbReference>
<keyword evidence="5" id="KW-0560">Oxidoreductase</keyword>
<dbReference type="Gene3D" id="1.10.540.10">
    <property type="entry name" value="Acyl-CoA dehydrogenase/oxidase, N-terminal domain"/>
    <property type="match status" value="1"/>
</dbReference>
<dbReference type="OrthoDB" id="8677713at2"/>
<dbReference type="PANTHER" id="PTHR43884">
    <property type="entry name" value="ACYL-COA DEHYDROGENASE"/>
    <property type="match status" value="1"/>
</dbReference>
<evidence type="ECO:0000259" key="7">
    <source>
        <dbReference type="Pfam" id="PF00441"/>
    </source>
</evidence>
<dbReference type="PANTHER" id="PTHR43884:SF20">
    <property type="entry name" value="ACYL-COA DEHYDROGENASE FADE28"/>
    <property type="match status" value="1"/>
</dbReference>
<dbReference type="SUPFAM" id="SSF56645">
    <property type="entry name" value="Acyl-CoA dehydrogenase NM domain-like"/>
    <property type="match status" value="1"/>
</dbReference>
<evidence type="ECO:0000256" key="1">
    <source>
        <dbReference type="ARBA" id="ARBA00001974"/>
    </source>
</evidence>
<evidence type="ECO:0000313" key="10">
    <source>
        <dbReference type="Proteomes" id="UP000195755"/>
    </source>
</evidence>
<comment type="cofactor">
    <cofactor evidence="1">
        <name>FAD</name>
        <dbReference type="ChEBI" id="CHEBI:57692"/>
    </cofactor>
</comment>
<dbReference type="Pfam" id="PF02771">
    <property type="entry name" value="Acyl-CoA_dh_N"/>
    <property type="match status" value="1"/>
</dbReference>
<evidence type="ECO:0000313" key="9">
    <source>
        <dbReference type="EMBL" id="ARZ66453.1"/>
    </source>
</evidence>
<feature type="domain" description="Acyl-CoA dehydrogenase/oxidase C-terminal" evidence="7">
    <location>
        <begin position="232"/>
        <end position="359"/>
    </location>
</feature>
<dbReference type="RefSeq" id="WP_087925079.1">
    <property type="nucleotide sequence ID" value="NZ_CP021744.1"/>
</dbReference>
<reference evidence="9 10" key="1">
    <citation type="submission" date="2017-06" db="EMBL/GenBank/DDBJ databases">
        <title>Streptomyces albireticuli Genome sequencing and assembly.</title>
        <authorList>
            <person name="Wang Y."/>
            <person name="Du B."/>
            <person name="Ding Y."/>
            <person name="Liu H."/>
            <person name="Hou Q."/>
            <person name="Liu K."/>
            <person name="Yao L."/>
            <person name="Wang C."/>
        </authorList>
    </citation>
    <scope>NUCLEOTIDE SEQUENCE [LARGE SCALE GENOMIC DNA]</scope>
    <source>
        <strain evidence="9 10">MDJK11</strain>
    </source>
</reference>
<dbReference type="InterPro" id="IPR009100">
    <property type="entry name" value="AcylCoA_DH/oxidase_NM_dom_sf"/>
</dbReference>
<dbReference type="KEGG" id="salj:SMD11_0787"/>
<comment type="similarity">
    <text evidence="2">Belongs to the acyl-CoA dehydrogenase family.</text>
</comment>
<dbReference type="EMBL" id="CP021744">
    <property type="protein sequence ID" value="ARZ66453.1"/>
    <property type="molecule type" value="Genomic_DNA"/>
</dbReference>
<accession>A0A1Z2KWN5</accession>
<proteinExistence type="inferred from homology"/>
<evidence type="ECO:0000256" key="2">
    <source>
        <dbReference type="ARBA" id="ARBA00009347"/>
    </source>
</evidence>
<evidence type="ECO:0000256" key="6">
    <source>
        <dbReference type="SAM" id="MobiDB-lite"/>
    </source>
</evidence>
<evidence type="ECO:0000256" key="3">
    <source>
        <dbReference type="ARBA" id="ARBA00022630"/>
    </source>
</evidence>
<evidence type="ECO:0000256" key="5">
    <source>
        <dbReference type="ARBA" id="ARBA00023002"/>
    </source>
</evidence>
<dbReference type="Pfam" id="PF00441">
    <property type="entry name" value="Acyl-CoA_dh_1"/>
    <property type="match status" value="1"/>
</dbReference>
<dbReference type="InterPro" id="IPR036250">
    <property type="entry name" value="AcylCo_DH-like_C"/>
</dbReference>
<dbReference type="AlphaFoldDB" id="A0A1Z2KWN5"/>
<feature type="domain" description="Acyl-CoA dehydrogenase/oxidase N-terminal" evidence="8">
    <location>
        <begin position="7"/>
        <end position="120"/>
    </location>
</feature>
<evidence type="ECO:0000256" key="4">
    <source>
        <dbReference type="ARBA" id="ARBA00022827"/>
    </source>
</evidence>
<name>A0A1Z2KWN5_9ACTN</name>
<organism evidence="9 10">
    <name type="scientific">Streptomyces albireticuli</name>
    <dbReference type="NCBI Taxonomy" id="1940"/>
    <lineage>
        <taxon>Bacteria</taxon>
        <taxon>Bacillati</taxon>
        <taxon>Actinomycetota</taxon>
        <taxon>Actinomycetes</taxon>
        <taxon>Kitasatosporales</taxon>
        <taxon>Streptomycetaceae</taxon>
        <taxon>Streptomyces</taxon>
    </lineage>
</organism>
<feature type="region of interest" description="Disordered" evidence="6">
    <location>
        <begin position="154"/>
        <end position="196"/>
    </location>
</feature>
<gene>
    <name evidence="9" type="ORF">SMD11_0787</name>
</gene>
<dbReference type="InterPro" id="IPR037069">
    <property type="entry name" value="AcylCoA_DH/ox_N_sf"/>
</dbReference>
<dbReference type="SUPFAM" id="SSF47203">
    <property type="entry name" value="Acyl-CoA dehydrogenase C-terminal domain-like"/>
    <property type="match status" value="1"/>
</dbReference>
<evidence type="ECO:0000259" key="8">
    <source>
        <dbReference type="Pfam" id="PF02771"/>
    </source>
</evidence>
<keyword evidence="4" id="KW-0274">FAD</keyword>
<dbReference type="InterPro" id="IPR009075">
    <property type="entry name" value="AcylCo_DH/oxidase_C"/>
</dbReference>
<dbReference type="GO" id="GO:0003995">
    <property type="term" value="F:acyl-CoA dehydrogenase activity"/>
    <property type="evidence" value="ECO:0007669"/>
    <property type="project" value="TreeGrafter"/>
</dbReference>
<protein>
    <submittedName>
        <fullName evidence="9">Acyl-CoA dehydrogenase</fullName>
    </submittedName>
</protein>
<dbReference type="GO" id="GO:0050660">
    <property type="term" value="F:flavin adenine dinucleotide binding"/>
    <property type="evidence" value="ECO:0007669"/>
    <property type="project" value="InterPro"/>
</dbReference>
<dbReference type="Proteomes" id="UP000195755">
    <property type="component" value="Chromosome"/>
</dbReference>
<keyword evidence="3" id="KW-0285">Flavoprotein</keyword>
<sequence>MRFLLDDEQVAFGRALDRMLTAAGTPGAVRAWARGEHGPGLTLWRRLAEAGVFGLAVPEAYGGVGPLPVELAVAYERLGRHAVPGPVVETAAVAALLSRLADAGEPGPAAEWLPRVCAGEARLTLTLPGGGPYALDADVCDGVFVVREGAADEAAEGAGADSGGTGRTPASRPLRRGRLLPAPPPRPPRLFLAGGHGPVQGSVDPARRLARPVPGRELPLPGAAVRAAAAHAADLAAFACAAQALGVGRALLERTVAYVGARTQFGSPVGAFQAVKHRLADTRTGLEFARPLVHGAAVALAAGAPGAAAEVAAAKATACDVAYAAARTALQLHGAIGYTAEYDLSLWIGKARALRSAWGSPADFRALALDLFRE</sequence>